<dbReference type="Pfam" id="PF00072">
    <property type="entry name" value="Response_reg"/>
    <property type="match status" value="1"/>
</dbReference>
<evidence type="ECO:0000256" key="1">
    <source>
        <dbReference type="PROSITE-ProRule" id="PRU00169"/>
    </source>
</evidence>
<dbReference type="SUPFAM" id="SSF52172">
    <property type="entry name" value="CheY-like"/>
    <property type="match status" value="1"/>
</dbReference>
<evidence type="ECO:0000259" key="2">
    <source>
        <dbReference type="PROSITE" id="PS50110"/>
    </source>
</evidence>
<organism evidence="3">
    <name type="scientific">uncultured Chloroflexia bacterium</name>
    <dbReference type="NCBI Taxonomy" id="1672391"/>
    <lineage>
        <taxon>Bacteria</taxon>
        <taxon>Bacillati</taxon>
        <taxon>Chloroflexota</taxon>
        <taxon>Chloroflexia</taxon>
        <taxon>environmental samples</taxon>
    </lineage>
</organism>
<dbReference type="InterPro" id="IPR011006">
    <property type="entry name" value="CheY-like_superfamily"/>
</dbReference>
<dbReference type="Gene3D" id="3.40.50.2300">
    <property type="match status" value="1"/>
</dbReference>
<accession>A0A6J4HYG0</accession>
<evidence type="ECO:0000313" key="3">
    <source>
        <dbReference type="EMBL" id="CAA9236456.1"/>
    </source>
</evidence>
<dbReference type="PROSITE" id="PS50110">
    <property type="entry name" value="RESPONSE_REGULATORY"/>
    <property type="match status" value="1"/>
</dbReference>
<dbReference type="AlphaFoldDB" id="A0A6J4HYG0"/>
<protein>
    <recommendedName>
        <fullName evidence="2">Response regulatory domain-containing protein</fullName>
    </recommendedName>
</protein>
<name>A0A6J4HYG0_9CHLR</name>
<feature type="non-terminal residue" evidence="3">
    <location>
        <position position="114"/>
    </location>
</feature>
<gene>
    <name evidence="3" type="ORF">AVDCRST_MAG93-1124</name>
</gene>
<feature type="modified residue" description="4-aspartylphosphate" evidence="1">
    <location>
        <position position="69"/>
    </location>
</feature>
<dbReference type="EMBL" id="CADCTR010000378">
    <property type="protein sequence ID" value="CAA9236456.1"/>
    <property type="molecule type" value="Genomic_DNA"/>
</dbReference>
<sequence>MSDDVTLLIVPSGRGQSKHALIIEDDRLVAAAIEAELREVGYASFQHARSSKEAVAGAMQLRPDLITADSQLPSGNALQAVEEICGIQAVPVIIITRNPLAVTLPQVPTLGKPF</sequence>
<reference evidence="3" key="1">
    <citation type="submission" date="2020-02" db="EMBL/GenBank/DDBJ databases">
        <authorList>
            <person name="Meier V. D."/>
        </authorList>
    </citation>
    <scope>NUCLEOTIDE SEQUENCE</scope>
    <source>
        <strain evidence="3">AVDCRST_MAG93</strain>
    </source>
</reference>
<proteinExistence type="predicted"/>
<keyword evidence="1" id="KW-0597">Phosphoprotein</keyword>
<dbReference type="GO" id="GO:0000160">
    <property type="term" value="P:phosphorelay signal transduction system"/>
    <property type="evidence" value="ECO:0007669"/>
    <property type="project" value="InterPro"/>
</dbReference>
<dbReference type="InterPro" id="IPR001789">
    <property type="entry name" value="Sig_transdc_resp-reg_receiver"/>
</dbReference>
<feature type="domain" description="Response regulatory" evidence="2">
    <location>
        <begin position="19"/>
        <end position="114"/>
    </location>
</feature>